<accession>V6J107</accession>
<dbReference type="InterPro" id="IPR016181">
    <property type="entry name" value="Acyl_CoA_acyltransferase"/>
</dbReference>
<keyword evidence="2" id="KW-0012">Acyltransferase</keyword>
<sequence>MASSTQFKDRLVFRLFNQKDDDVVTLTHLLNAAYKPLADMGLNYLASHQGPETTLKRITEAKCLIILSENQIIGTLSYYAPGVKTDSDWYRKPKVGVVGQFGILPEYQKHGLGTMLLNRAEIEAKTDGAEELALDTAEQAIHLHRFYANQGFRLVGTVNWQHTNYKSVVMSKSLI</sequence>
<dbReference type="GO" id="GO:0016747">
    <property type="term" value="F:acyltransferase activity, transferring groups other than amino-acyl groups"/>
    <property type="evidence" value="ECO:0007669"/>
    <property type="project" value="InterPro"/>
</dbReference>
<dbReference type="Gene3D" id="3.40.630.30">
    <property type="match status" value="1"/>
</dbReference>
<dbReference type="Pfam" id="PF00583">
    <property type="entry name" value="Acetyltransf_1"/>
    <property type="match status" value="1"/>
</dbReference>
<dbReference type="eggNOG" id="COG3153">
    <property type="taxonomic scope" value="Bacteria"/>
</dbReference>
<dbReference type="EMBL" id="AWTC01000001">
    <property type="protein sequence ID" value="EST13522.1"/>
    <property type="molecule type" value="Genomic_DNA"/>
</dbReference>
<dbReference type="PROSITE" id="PS51186">
    <property type="entry name" value="GNAT"/>
    <property type="match status" value="1"/>
</dbReference>
<evidence type="ECO:0000259" key="3">
    <source>
        <dbReference type="PROSITE" id="PS51186"/>
    </source>
</evidence>
<dbReference type="InterPro" id="IPR000182">
    <property type="entry name" value="GNAT_dom"/>
</dbReference>
<evidence type="ECO:0000256" key="1">
    <source>
        <dbReference type="ARBA" id="ARBA00022679"/>
    </source>
</evidence>
<evidence type="ECO:0000313" key="4">
    <source>
        <dbReference type="EMBL" id="EST13522.1"/>
    </source>
</evidence>
<dbReference type="RefSeq" id="WP_023508690.1">
    <property type="nucleotide sequence ID" value="NZ_AWTC01000001.1"/>
</dbReference>
<feature type="domain" description="N-acetyltransferase" evidence="3">
    <location>
        <begin position="11"/>
        <end position="175"/>
    </location>
</feature>
<dbReference type="CDD" id="cd04301">
    <property type="entry name" value="NAT_SF"/>
    <property type="match status" value="1"/>
</dbReference>
<keyword evidence="5" id="KW-1185">Reference proteome</keyword>
<evidence type="ECO:0000256" key="2">
    <source>
        <dbReference type="ARBA" id="ARBA00023315"/>
    </source>
</evidence>
<protein>
    <submittedName>
        <fullName evidence="4">Acetyltransferase</fullName>
    </submittedName>
</protein>
<dbReference type="Proteomes" id="UP000018296">
    <property type="component" value="Unassembled WGS sequence"/>
</dbReference>
<name>V6J107_9BACL</name>
<dbReference type="AlphaFoldDB" id="V6J107"/>
<organism evidence="4 5">
    <name type="scientific">Sporolactobacillus laevolacticus DSM 442</name>
    <dbReference type="NCBI Taxonomy" id="1395513"/>
    <lineage>
        <taxon>Bacteria</taxon>
        <taxon>Bacillati</taxon>
        <taxon>Bacillota</taxon>
        <taxon>Bacilli</taxon>
        <taxon>Bacillales</taxon>
        <taxon>Sporolactobacillaceae</taxon>
        <taxon>Sporolactobacillus</taxon>
    </lineage>
</organism>
<evidence type="ECO:0000313" key="5">
    <source>
        <dbReference type="Proteomes" id="UP000018296"/>
    </source>
</evidence>
<gene>
    <name evidence="4" type="ORF">P343_01885</name>
</gene>
<dbReference type="SUPFAM" id="SSF55729">
    <property type="entry name" value="Acyl-CoA N-acyltransferases (Nat)"/>
    <property type="match status" value="1"/>
</dbReference>
<dbReference type="PATRIC" id="fig|1395513.3.peg.385"/>
<reference evidence="4 5" key="1">
    <citation type="journal article" date="2013" name="Genome Announc.">
        <title>Genome Sequence of Sporolactobacillus laevolacticus DSM442, an Efficient Polymer-Grade D-Lactate Producer from Agricultural Waste Cottonseed as a Nitrogen Source.</title>
        <authorList>
            <person name="Wang H."/>
            <person name="Wang L."/>
            <person name="Ju J."/>
            <person name="Yu B."/>
            <person name="Ma Y."/>
        </authorList>
    </citation>
    <scope>NUCLEOTIDE SEQUENCE [LARGE SCALE GENOMIC DNA]</scope>
    <source>
        <strain evidence="4 5">DSM 442</strain>
    </source>
</reference>
<proteinExistence type="predicted"/>
<keyword evidence="1 4" id="KW-0808">Transferase</keyword>
<comment type="caution">
    <text evidence="4">The sequence shown here is derived from an EMBL/GenBank/DDBJ whole genome shotgun (WGS) entry which is preliminary data.</text>
</comment>
<dbReference type="InterPro" id="IPR050680">
    <property type="entry name" value="YpeA/RimI_acetyltransf"/>
</dbReference>
<dbReference type="PANTHER" id="PTHR43420">
    <property type="entry name" value="ACETYLTRANSFERASE"/>
    <property type="match status" value="1"/>
</dbReference>